<dbReference type="AlphaFoldDB" id="A0A1I7SX43"/>
<feature type="signal peptide" evidence="1">
    <location>
        <begin position="1"/>
        <end position="20"/>
    </location>
</feature>
<dbReference type="Proteomes" id="UP000582659">
    <property type="component" value="Unassembled WGS sequence"/>
</dbReference>
<keyword evidence="1" id="KW-0732">Signal</keyword>
<dbReference type="EMBL" id="CAJFCV020000002">
    <property type="protein sequence ID" value="CAG9100160.1"/>
    <property type="molecule type" value="Genomic_DNA"/>
</dbReference>
<evidence type="ECO:0000313" key="3">
    <source>
        <dbReference type="EMBL" id="CAG9100160.1"/>
    </source>
</evidence>
<feature type="chain" id="PRO_5035360308" evidence="1">
    <location>
        <begin position="21"/>
        <end position="96"/>
    </location>
</feature>
<protein>
    <submittedName>
        <fullName evidence="2">(pine wood nematode) hypothetical protein</fullName>
    </submittedName>
</protein>
<name>A0A1I7SX43_BURXY</name>
<evidence type="ECO:0000313" key="4">
    <source>
        <dbReference type="Proteomes" id="UP000095284"/>
    </source>
</evidence>
<reference evidence="6" key="1">
    <citation type="submission" date="2016-11" db="UniProtKB">
        <authorList>
            <consortium name="WormBaseParasite"/>
        </authorList>
    </citation>
    <scope>IDENTIFICATION</scope>
</reference>
<dbReference type="Proteomes" id="UP000095284">
    <property type="component" value="Unplaced"/>
</dbReference>
<dbReference type="EMBL" id="CAJFDI010000002">
    <property type="protein sequence ID" value="CAD5216800.1"/>
    <property type="molecule type" value="Genomic_DNA"/>
</dbReference>
<dbReference type="WBParaSite" id="BXY_1762600.1">
    <property type="protein sequence ID" value="BXY_1762600.1"/>
    <property type="gene ID" value="BXY_1762600"/>
</dbReference>
<evidence type="ECO:0000313" key="2">
    <source>
        <dbReference type="EMBL" id="CAD5216800.1"/>
    </source>
</evidence>
<evidence type="ECO:0000313" key="5">
    <source>
        <dbReference type="Proteomes" id="UP000659654"/>
    </source>
</evidence>
<reference evidence="3" key="2">
    <citation type="submission" date="2020-08" db="EMBL/GenBank/DDBJ databases">
        <authorList>
            <person name="Kikuchi T."/>
        </authorList>
    </citation>
    <scope>NUCLEOTIDE SEQUENCE</scope>
    <source>
        <strain evidence="2">Ka4C1</strain>
    </source>
</reference>
<dbReference type="Proteomes" id="UP000659654">
    <property type="component" value="Unassembled WGS sequence"/>
</dbReference>
<evidence type="ECO:0000256" key="1">
    <source>
        <dbReference type="SAM" id="SignalP"/>
    </source>
</evidence>
<sequence>MYRRFFVILLVFLLVSPSQQNGLHDDCVLLINTVGKRLWDFSREGFTKWAKGKIKKFEELHHPCTSEIAKCLRKQLGNNSTYVITADGCCNDCSNN</sequence>
<proteinExistence type="predicted"/>
<keyword evidence="5" id="KW-1185">Reference proteome</keyword>
<evidence type="ECO:0000313" key="6">
    <source>
        <dbReference type="WBParaSite" id="BXY_1762600.1"/>
    </source>
</evidence>
<organism evidence="4 6">
    <name type="scientific">Bursaphelenchus xylophilus</name>
    <name type="common">Pinewood nematode worm</name>
    <name type="synonym">Aphelenchoides xylophilus</name>
    <dbReference type="NCBI Taxonomy" id="6326"/>
    <lineage>
        <taxon>Eukaryota</taxon>
        <taxon>Metazoa</taxon>
        <taxon>Ecdysozoa</taxon>
        <taxon>Nematoda</taxon>
        <taxon>Chromadorea</taxon>
        <taxon>Rhabditida</taxon>
        <taxon>Tylenchina</taxon>
        <taxon>Tylenchomorpha</taxon>
        <taxon>Aphelenchoidea</taxon>
        <taxon>Aphelenchoididae</taxon>
        <taxon>Bursaphelenchus</taxon>
    </lineage>
</organism>
<accession>A0A1I7SX43</accession>
<gene>
    <name evidence="2" type="ORF">BXYJ_LOCUS4716</name>
</gene>